<dbReference type="Pfam" id="PF25841">
    <property type="entry name" value="Ulvan_lyase_C"/>
    <property type="match status" value="1"/>
</dbReference>
<dbReference type="InterPro" id="IPR058908">
    <property type="entry name" value="P29_C"/>
</dbReference>
<reference evidence="3 4" key="1">
    <citation type="submission" date="2019-07" db="EMBL/GenBank/DDBJ databases">
        <title>Whole genome shotgun sequence of Chitinophaga cymbidii NBRC 109752.</title>
        <authorList>
            <person name="Hosoyama A."/>
            <person name="Uohara A."/>
            <person name="Ohji S."/>
            <person name="Ichikawa N."/>
        </authorList>
    </citation>
    <scope>NUCLEOTIDE SEQUENCE [LARGE SCALE GENOMIC DNA]</scope>
    <source>
        <strain evidence="3 4">NBRC 109752</strain>
    </source>
</reference>
<accession>A0A512RLI9</accession>
<name>A0A512RLI9_9BACT</name>
<protein>
    <submittedName>
        <fullName evidence="3">Uncharacterized protein</fullName>
    </submittedName>
</protein>
<sequence length="633" mass="70944">MTDYGLKLLFILPFVVFVSSTGRAQNASLKAAYAATLVQLADVLLDHQLKDKKNPDFGALQCDYDKVLHTRASEAVYPFAIAYKITGSRKYLDAAIRTGNWLIKQQEPNGSWKETPEEWTGTTTDQALMLILAWDHLAGRLGKTEKASWRNAIIKAADYLHKTMTPEFASINYVATTCATLASAARLLKDEKYSRRAKELAHRTISKMDEDGFLNGEGGRTHANKLGTDLGYSMEMSLWGLGLYAKLTGDTLVNNAVKHALKSHLYFIYPDGSMDNSWGIRSNKWTTYGGATSDGCQVLFSLYADEDPRYASASLKNLQYLRKNILASGLIAYGPQHEEVMDFPPCIYPTFTKAKNLAMAYELEKKQNRTLAKLPSEATGWVNHFKTVNVALLRTANFMATVTSYGYKDYKAGAKSKYMYRPAGGAISSLWVKGHGYLTASSVTEYSRPEPMSFPEVPGVKSLTPRIAFTDSLGYFTNLFEFDSRMEVKQGRTNRFEVSVSGELKDRNWLAAGVGYRMNYQFSDSAVVKTIRLIYHDARPVIKIIEPIIHYKGMVFTKTDAQTILIKAGDKLFRFKLLSGDAVLNIGKDAEHYWAPYPALKAFPLELELKPAEDSFTQEISYELSVVRMFSED</sequence>
<dbReference type="Pfam" id="PF25840">
    <property type="entry name" value="Ulvan_lyase_N"/>
    <property type="match status" value="1"/>
</dbReference>
<feature type="domain" description="Broad-specificity ulvan lyase N-terminal" evidence="1">
    <location>
        <begin position="38"/>
        <end position="370"/>
    </location>
</feature>
<dbReference type="EMBL" id="BKAU01000002">
    <property type="protein sequence ID" value="GEP96575.1"/>
    <property type="molecule type" value="Genomic_DNA"/>
</dbReference>
<evidence type="ECO:0000313" key="4">
    <source>
        <dbReference type="Proteomes" id="UP000321436"/>
    </source>
</evidence>
<feature type="domain" description="Broad-specificity ulvan lyase C-terminal" evidence="2">
    <location>
        <begin position="382"/>
        <end position="622"/>
    </location>
</feature>
<dbReference type="Proteomes" id="UP000321436">
    <property type="component" value="Unassembled WGS sequence"/>
</dbReference>
<dbReference type="SUPFAM" id="SSF48230">
    <property type="entry name" value="Chondroitin AC/alginate lyase"/>
    <property type="match status" value="1"/>
</dbReference>
<dbReference type="InterPro" id="IPR008929">
    <property type="entry name" value="Chondroitin_lyas"/>
</dbReference>
<evidence type="ECO:0000259" key="1">
    <source>
        <dbReference type="Pfam" id="PF25840"/>
    </source>
</evidence>
<dbReference type="AlphaFoldDB" id="A0A512RLI9"/>
<evidence type="ECO:0000313" key="3">
    <source>
        <dbReference type="EMBL" id="GEP96575.1"/>
    </source>
</evidence>
<gene>
    <name evidence="3" type="ORF">CCY01nite_28350</name>
</gene>
<dbReference type="InterPro" id="IPR058907">
    <property type="entry name" value="P29_N"/>
</dbReference>
<keyword evidence="4" id="KW-1185">Reference proteome</keyword>
<dbReference type="Gene3D" id="1.50.10.100">
    <property type="entry name" value="Chondroitin AC/alginate lyase"/>
    <property type="match status" value="1"/>
</dbReference>
<evidence type="ECO:0000259" key="2">
    <source>
        <dbReference type="Pfam" id="PF25841"/>
    </source>
</evidence>
<comment type="caution">
    <text evidence="3">The sequence shown here is derived from an EMBL/GenBank/DDBJ whole genome shotgun (WGS) entry which is preliminary data.</text>
</comment>
<proteinExistence type="predicted"/>
<organism evidence="3 4">
    <name type="scientific">Chitinophaga cymbidii</name>
    <dbReference type="NCBI Taxonomy" id="1096750"/>
    <lineage>
        <taxon>Bacteria</taxon>
        <taxon>Pseudomonadati</taxon>
        <taxon>Bacteroidota</taxon>
        <taxon>Chitinophagia</taxon>
        <taxon>Chitinophagales</taxon>
        <taxon>Chitinophagaceae</taxon>
        <taxon>Chitinophaga</taxon>
    </lineage>
</organism>